<keyword evidence="4 5" id="KW-0975">Bacterial flagellum</keyword>
<name>A0A3G2R527_9FIRM</name>
<dbReference type="Pfam" id="PF00460">
    <property type="entry name" value="Flg_bb_rod"/>
    <property type="match status" value="1"/>
</dbReference>
<comment type="subcellular location">
    <subcellularLocation>
        <location evidence="1 5">Bacterial flagellum basal body</location>
    </subcellularLocation>
</comment>
<dbReference type="Proteomes" id="UP000280960">
    <property type="component" value="Chromosome"/>
</dbReference>
<dbReference type="Gene3D" id="2.60.98.20">
    <property type="entry name" value="Flagellar hook protein FlgE"/>
    <property type="match status" value="1"/>
</dbReference>
<proteinExistence type="inferred from homology"/>
<organism evidence="10 11">
    <name type="scientific">Biomaibacter acetigenes</name>
    <dbReference type="NCBI Taxonomy" id="2316383"/>
    <lineage>
        <taxon>Bacteria</taxon>
        <taxon>Bacillati</taxon>
        <taxon>Bacillota</taxon>
        <taxon>Clostridia</taxon>
        <taxon>Thermosediminibacterales</taxon>
        <taxon>Tepidanaerobacteraceae</taxon>
        <taxon>Biomaibacter</taxon>
    </lineage>
</organism>
<keyword evidence="10" id="KW-0966">Cell projection</keyword>
<dbReference type="RefSeq" id="WP_122014613.1">
    <property type="nucleotide sequence ID" value="NZ_CP033169.1"/>
</dbReference>
<comment type="similarity">
    <text evidence="2 5">Belongs to the flagella basal body rod proteins family.</text>
</comment>
<evidence type="ECO:0000259" key="9">
    <source>
        <dbReference type="Pfam" id="PF22692"/>
    </source>
</evidence>
<dbReference type="EMBL" id="CP033169">
    <property type="protein sequence ID" value="AYO30471.1"/>
    <property type="molecule type" value="Genomic_DNA"/>
</dbReference>
<dbReference type="Pfam" id="PF22692">
    <property type="entry name" value="LlgE_F_G_D1"/>
    <property type="match status" value="1"/>
</dbReference>
<evidence type="ECO:0000256" key="2">
    <source>
        <dbReference type="ARBA" id="ARBA00009677"/>
    </source>
</evidence>
<comment type="function">
    <text evidence="5">A flexible structure which links the flagellar filament to the drive apparatus in the basal body.</text>
</comment>
<dbReference type="InterPro" id="IPR001444">
    <property type="entry name" value="Flag_bb_rod_N"/>
</dbReference>
<evidence type="ECO:0000256" key="5">
    <source>
        <dbReference type="RuleBase" id="RU362116"/>
    </source>
</evidence>
<evidence type="ECO:0000259" key="7">
    <source>
        <dbReference type="Pfam" id="PF06429"/>
    </source>
</evidence>
<dbReference type="Pfam" id="PF07559">
    <property type="entry name" value="FlgE_D2"/>
    <property type="match status" value="1"/>
</dbReference>
<dbReference type="SUPFAM" id="SSF117143">
    <property type="entry name" value="Flagellar hook protein flgE"/>
    <property type="match status" value="1"/>
</dbReference>
<gene>
    <name evidence="10" type="ORF">D2962_07405</name>
</gene>
<dbReference type="AlphaFoldDB" id="A0A3G2R527"/>
<dbReference type="NCBIfam" id="TIGR03506">
    <property type="entry name" value="FlgEFG_subfam"/>
    <property type="match status" value="1"/>
</dbReference>
<dbReference type="InterPro" id="IPR010930">
    <property type="entry name" value="Flg_bb/hook_C_dom"/>
</dbReference>
<dbReference type="GO" id="GO:0009424">
    <property type="term" value="C:bacterial-type flagellum hook"/>
    <property type="evidence" value="ECO:0007669"/>
    <property type="project" value="TreeGrafter"/>
</dbReference>
<dbReference type="InterPro" id="IPR037925">
    <property type="entry name" value="FlgE/F/G-like"/>
</dbReference>
<feature type="domain" description="Flagellar hook protein FlgE/F/G-like D1" evidence="9">
    <location>
        <begin position="95"/>
        <end position="157"/>
    </location>
</feature>
<dbReference type="InterPro" id="IPR037058">
    <property type="entry name" value="Falgellar_hook_FlgE_sf"/>
</dbReference>
<evidence type="ECO:0000313" key="11">
    <source>
        <dbReference type="Proteomes" id="UP000280960"/>
    </source>
</evidence>
<evidence type="ECO:0000313" key="10">
    <source>
        <dbReference type="EMBL" id="AYO30471.1"/>
    </source>
</evidence>
<dbReference type="PANTHER" id="PTHR30435">
    <property type="entry name" value="FLAGELLAR PROTEIN"/>
    <property type="match status" value="1"/>
</dbReference>
<accession>A0A3G2R527</accession>
<keyword evidence="11" id="KW-1185">Reference proteome</keyword>
<evidence type="ECO:0000256" key="1">
    <source>
        <dbReference type="ARBA" id="ARBA00004117"/>
    </source>
</evidence>
<dbReference type="InterPro" id="IPR020013">
    <property type="entry name" value="Flagellar_FlgE/F/G"/>
</dbReference>
<evidence type="ECO:0000259" key="8">
    <source>
        <dbReference type="Pfam" id="PF07559"/>
    </source>
</evidence>
<dbReference type="GO" id="GO:0071978">
    <property type="term" value="P:bacterial-type flagellum-dependent swarming motility"/>
    <property type="evidence" value="ECO:0007669"/>
    <property type="project" value="TreeGrafter"/>
</dbReference>
<feature type="domain" description="Flagellar basal-body/hook protein C-terminal" evidence="7">
    <location>
        <begin position="370"/>
        <end position="414"/>
    </location>
</feature>
<evidence type="ECO:0000256" key="3">
    <source>
        <dbReference type="ARBA" id="ARBA00019015"/>
    </source>
</evidence>
<evidence type="ECO:0000256" key="4">
    <source>
        <dbReference type="ARBA" id="ARBA00023143"/>
    </source>
</evidence>
<evidence type="ECO:0000259" key="6">
    <source>
        <dbReference type="Pfam" id="PF00460"/>
    </source>
</evidence>
<dbReference type="GO" id="GO:0005829">
    <property type="term" value="C:cytosol"/>
    <property type="evidence" value="ECO:0007669"/>
    <property type="project" value="TreeGrafter"/>
</dbReference>
<feature type="domain" description="Flagellar basal body rod protein N-terminal" evidence="6">
    <location>
        <begin position="8"/>
        <end position="35"/>
    </location>
</feature>
<dbReference type="GO" id="GO:0009425">
    <property type="term" value="C:bacterial-type flagellum basal body"/>
    <property type="evidence" value="ECO:0007669"/>
    <property type="project" value="UniProtKB-SubCell"/>
</dbReference>
<sequence>MMRSMFSGVTGLRNHQIKMDVIGNNIANVNTVGFKKSRVTFQDALSQTMRGAASPQGNRGGTNPMQVGLGMTIATIDTIHAPSSLESTGNMTDMAIEGDGFFIVSNGMDRFYTRAGNFSFDEEGNLVNTANGLKVLGWQDTKSYTIPADKSPQNINQIVIKKGMMMEARATDAVSFAKNLDAGATNGDSYKLPFKVYDSLGRAHILNITFTNTNPNEWGYVITKDPNDSLITNLTGDNGTLKFDINGKYDPAATGSLSQVQITITGANTITFTPDFNEVTQYAKETTVDLSSQNGYAAGTLLGISTDTNGVISGVFDNGQSRELAQVALANFDNPGGLIKAGENLYRYSNNSGEPQIGMSGTGGRGTISPGALEMSNVDLSEEFTQMIITQRGFQANSRIITASDEMLQELVNLKR</sequence>
<dbReference type="InterPro" id="IPR011491">
    <property type="entry name" value="FlgE_D2"/>
</dbReference>
<feature type="domain" description="Flagellar hook protein FlgE D2" evidence="8">
    <location>
        <begin position="181"/>
        <end position="296"/>
    </location>
</feature>
<keyword evidence="10" id="KW-0969">Cilium</keyword>
<dbReference type="KEGG" id="bacg:D2962_07405"/>
<protein>
    <recommendedName>
        <fullName evidence="3 5">Flagellar hook protein FlgE</fullName>
    </recommendedName>
</protein>
<keyword evidence="10" id="KW-0282">Flagellum</keyword>
<reference evidence="10 11" key="1">
    <citation type="submission" date="2018-10" db="EMBL/GenBank/DDBJ databases">
        <authorList>
            <person name="Zhang X."/>
        </authorList>
    </citation>
    <scope>NUCLEOTIDE SEQUENCE [LARGE SCALE GENOMIC DNA]</scope>
    <source>
        <strain evidence="10 11">SK-G1</strain>
    </source>
</reference>
<dbReference type="InterPro" id="IPR053967">
    <property type="entry name" value="LlgE_F_G-like_D1"/>
</dbReference>
<dbReference type="PANTHER" id="PTHR30435:SF1">
    <property type="entry name" value="FLAGELLAR HOOK PROTEIN FLGE"/>
    <property type="match status" value="1"/>
</dbReference>
<dbReference type="Pfam" id="PF06429">
    <property type="entry name" value="Flg_bbr_C"/>
    <property type="match status" value="1"/>
</dbReference>